<organism evidence="1 2">
    <name type="scientific">Pseudomonas bijieensis</name>
    <dbReference type="NCBI Taxonomy" id="2681983"/>
    <lineage>
        <taxon>Bacteria</taxon>
        <taxon>Pseudomonadati</taxon>
        <taxon>Pseudomonadota</taxon>
        <taxon>Gammaproteobacteria</taxon>
        <taxon>Pseudomonadales</taxon>
        <taxon>Pseudomonadaceae</taxon>
        <taxon>Pseudomonas</taxon>
    </lineage>
</organism>
<evidence type="ECO:0000313" key="1">
    <source>
        <dbReference type="EMBL" id="QKS83061.1"/>
    </source>
</evidence>
<dbReference type="RefSeq" id="WP_176688664.1">
    <property type="nucleotide sequence ID" value="NZ_CP048810.1"/>
</dbReference>
<sequence length="73" mass="8156">MTHLSSMITSPPDRENLVFEIWAGANQLAEVSREPGRSAEIEIYPPVVGGSWNFELEEFMSLLNQAVKNLNHG</sequence>
<dbReference type="Proteomes" id="UP000509545">
    <property type="component" value="Chromosome"/>
</dbReference>
<evidence type="ECO:0000313" key="2">
    <source>
        <dbReference type="Proteomes" id="UP000509545"/>
    </source>
</evidence>
<gene>
    <name evidence="1" type="ORF">GN234_14380</name>
</gene>
<protein>
    <submittedName>
        <fullName evidence="1">Uncharacterized protein</fullName>
    </submittedName>
</protein>
<proteinExistence type="predicted"/>
<keyword evidence="2" id="KW-1185">Reference proteome</keyword>
<name>A0A6N1CTW0_9PSED</name>
<dbReference type="EMBL" id="CP048810">
    <property type="protein sequence ID" value="QKS83061.1"/>
    <property type="molecule type" value="Genomic_DNA"/>
</dbReference>
<dbReference type="AlphaFoldDB" id="A0A6N1CTW0"/>
<reference evidence="1 2" key="1">
    <citation type="submission" date="2020-02" db="EMBL/GenBank/DDBJ databases">
        <authorList>
            <person name="Liang J."/>
        </authorList>
    </citation>
    <scope>NUCLEOTIDE SEQUENCE [LARGE SCALE GENOMIC DNA]</scope>
    <source>
        <strain evidence="1 2">L22-9</strain>
    </source>
</reference>
<accession>A0A6N1CTW0</accession>
<dbReference type="KEGG" id="pbz:GN234_14380"/>